<dbReference type="InterPro" id="IPR016181">
    <property type="entry name" value="Acyl_CoA_acyltransferase"/>
</dbReference>
<protein>
    <submittedName>
        <fullName evidence="2">RimJ/RimL family protein N-acetyltransferase</fullName>
    </submittedName>
</protein>
<dbReference type="SUPFAM" id="SSF55729">
    <property type="entry name" value="Acyl-CoA N-acyltransferases (Nat)"/>
    <property type="match status" value="1"/>
</dbReference>
<dbReference type="CDD" id="cd04301">
    <property type="entry name" value="NAT_SF"/>
    <property type="match status" value="1"/>
</dbReference>
<dbReference type="RefSeq" id="WP_354367972.1">
    <property type="nucleotide sequence ID" value="NZ_JBEPMA010000005.1"/>
</dbReference>
<dbReference type="Pfam" id="PF00583">
    <property type="entry name" value="Acetyltransf_1"/>
    <property type="match status" value="1"/>
</dbReference>
<keyword evidence="3" id="KW-1185">Reference proteome</keyword>
<sequence>MELKLAKLKDKNLILQFYKDGSEKLKSEDIDQWQGKKMPNLNNFSSLLQNQELFILEDNLDIVGTVTIKKSDFDYENNMNGQWLTDDAYIAIHRVATGKKYRKKGYGRNILELCEDYARKNNIFSVRIDTHRNNKSMQSLIQKLGYTYCGIVYINGTDERFAYEKVLEV</sequence>
<dbReference type="Gene3D" id="3.40.630.30">
    <property type="match status" value="1"/>
</dbReference>
<comment type="caution">
    <text evidence="2">The sequence shown here is derived from an EMBL/GenBank/DDBJ whole genome shotgun (WGS) entry which is preliminary data.</text>
</comment>
<evidence type="ECO:0000313" key="2">
    <source>
        <dbReference type="EMBL" id="MET3617480.1"/>
    </source>
</evidence>
<feature type="domain" description="N-acetyltransferase" evidence="1">
    <location>
        <begin position="1"/>
        <end position="169"/>
    </location>
</feature>
<evidence type="ECO:0000259" key="1">
    <source>
        <dbReference type="PROSITE" id="PS51186"/>
    </source>
</evidence>
<dbReference type="PROSITE" id="PS51186">
    <property type="entry name" value="GNAT"/>
    <property type="match status" value="1"/>
</dbReference>
<dbReference type="InterPro" id="IPR000182">
    <property type="entry name" value="GNAT_dom"/>
</dbReference>
<accession>A0ABV2JC60</accession>
<organism evidence="2 3">
    <name type="scientific">Peptoniphilus olsenii</name>
    <dbReference type="NCBI Taxonomy" id="411570"/>
    <lineage>
        <taxon>Bacteria</taxon>
        <taxon>Bacillati</taxon>
        <taxon>Bacillota</taxon>
        <taxon>Tissierellia</taxon>
        <taxon>Tissierellales</taxon>
        <taxon>Peptoniphilaceae</taxon>
        <taxon>Peptoniphilus</taxon>
    </lineage>
</organism>
<dbReference type="EMBL" id="JBEPMA010000005">
    <property type="protein sequence ID" value="MET3617480.1"/>
    <property type="molecule type" value="Genomic_DNA"/>
</dbReference>
<proteinExistence type="predicted"/>
<gene>
    <name evidence="2" type="ORF">ABID14_001111</name>
</gene>
<reference evidence="2 3" key="1">
    <citation type="submission" date="2024-06" db="EMBL/GenBank/DDBJ databases">
        <title>Genomic Encyclopedia of Type Strains, Phase IV (KMG-IV): sequencing the most valuable type-strain genomes for metagenomic binning, comparative biology and taxonomic classification.</title>
        <authorList>
            <person name="Goeker M."/>
        </authorList>
    </citation>
    <scope>NUCLEOTIDE SEQUENCE [LARGE SCALE GENOMIC DNA]</scope>
    <source>
        <strain evidence="2 3">DSM 21460</strain>
    </source>
</reference>
<evidence type="ECO:0000313" key="3">
    <source>
        <dbReference type="Proteomes" id="UP001549162"/>
    </source>
</evidence>
<name>A0ABV2JC60_9FIRM</name>
<dbReference type="Proteomes" id="UP001549162">
    <property type="component" value="Unassembled WGS sequence"/>
</dbReference>